<dbReference type="EMBL" id="JH171008">
    <property type="protein sequence ID" value="EHB10475.1"/>
    <property type="molecule type" value="Genomic_DNA"/>
</dbReference>
<accession>G5BMG4</accession>
<dbReference type="GO" id="GO:0005576">
    <property type="term" value="C:extracellular region"/>
    <property type="evidence" value="ECO:0007669"/>
    <property type="project" value="UniProtKB-SubCell"/>
</dbReference>
<proteinExistence type="inferred from homology"/>
<dbReference type="STRING" id="10181.G5BMG4"/>
<dbReference type="InterPro" id="IPR025933">
    <property type="entry name" value="Beta_defensin_dom"/>
</dbReference>
<evidence type="ECO:0000256" key="5">
    <source>
        <dbReference type="ARBA" id="ARBA00023157"/>
    </source>
</evidence>
<reference evidence="8 9" key="1">
    <citation type="journal article" date="2011" name="Nature">
        <title>Genome sequencing reveals insights into physiology and longevity of the naked mole rat.</title>
        <authorList>
            <person name="Kim E.B."/>
            <person name="Fang X."/>
            <person name="Fushan A.A."/>
            <person name="Huang Z."/>
            <person name="Lobanov A.V."/>
            <person name="Han L."/>
            <person name="Marino S.M."/>
            <person name="Sun X."/>
            <person name="Turanov A.A."/>
            <person name="Yang P."/>
            <person name="Yim S.H."/>
            <person name="Zhao X."/>
            <person name="Kasaikina M.V."/>
            <person name="Stoletzki N."/>
            <person name="Peng C."/>
            <person name="Polak P."/>
            <person name="Xiong Z."/>
            <person name="Kiezun A."/>
            <person name="Zhu Y."/>
            <person name="Chen Y."/>
            <person name="Kryukov G.V."/>
            <person name="Zhang Q."/>
            <person name="Peshkin L."/>
            <person name="Yang L."/>
            <person name="Bronson R.T."/>
            <person name="Buffenstein R."/>
            <person name="Wang B."/>
            <person name="Han C."/>
            <person name="Li Q."/>
            <person name="Chen L."/>
            <person name="Zhao W."/>
            <person name="Sunyaev S.R."/>
            <person name="Park T.J."/>
            <person name="Zhang G."/>
            <person name="Wang J."/>
            <person name="Gladyshev V.N."/>
        </authorList>
    </citation>
    <scope>NUCLEOTIDE SEQUENCE [LARGE SCALE GENOMIC DNA]</scope>
</reference>
<dbReference type="KEGG" id="hgl:101704254"/>
<evidence type="ECO:0000313" key="11">
    <source>
        <dbReference type="RefSeq" id="XP_004875486.1"/>
    </source>
</evidence>
<feature type="signal peptide" evidence="6">
    <location>
        <begin position="1"/>
        <end position="19"/>
    </location>
</feature>
<dbReference type="RefSeq" id="XP_004875486.1">
    <property type="nucleotide sequence ID" value="XM_004875429.2"/>
</dbReference>
<dbReference type="GeneID" id="101704254"/>
<dbReference type="AlphaFoldDB" id="G5BMG4"/>
<evidence type="ECO:0000313" key="9">
    <source>
        <dbReference type="Proteomes" id="UP000006813"/>
    </source>
</evidence>
<comment type="similarity">
    <text evidence="2 6">Belongs to the beta-defensin family.</text>
</comment>
<evidence type="ECO:0000313" key="10">
    <source>
        <dbReference type="Proteomes" id="UP000694906"/>
    </source>
</evidence>
<dbReference type="eggNOG" id="ENOG502TF62">
    <property type="taxonomic scope" value="Eukaryota"/>
</dbReference>
<evidence type="ECO:0000256" key="6">
    <source>
        <dbReference type="RuleBase" id="RU231113"/>
    </source>
</evidence>
<feature type="domain" description="Beta-defensin" evidence="7">
    <location>
        <begin position="25"/>
        <end position="54"/>
    </location>
</feature>
<comment type="function">
    <text evidence="6">Has antibacterial activity.</text>
</comment>
<evidence type="ECO:0000256" key="2">
    <source>
        <dbReference type="ARBA" id="ARBA00007371"/>
    </source>
</evidence>
<keyword evidence="6" id="KW-0211">Defensin</keyword>
<protein>
    <recommendedName>
        <fullName evidence="6">Beta-defensin</fullName>
    </recommendedName>
</protein>
<keyword evidence="4 6" id="KW-0732">Signal</keyword>
<dbReference type="OrthoDB" id="9603676at2759"/>
<keyword evidence="5" id="KW-1015">Disulfide bond</keyword>
<dbReference type="Proteomes" id="UP000694906">
    <property type="component" value="Unplaced"/>
</dbReference>
<dbReference type="OMA" id="RGTCKNN"/>
<evidence type="ECO:0000256" key="4">
    <source>
        <dbReference type="ARBA" id="ARBA00022729"/>
    </source>
</evidence>
<sequence>MKTLLFICAVLFFLAPAKNEFFDAKCHKLKGKCKSSCQKNEELVAFCQKSLKCCLVLQTCELNESNS</sequence>
<organism evidence="8 9">
    <name type="scientific">Heterocephalus glaber</name>
    <name type="common">Naked mole rat</name>
    <dbReference type="NCBI Taxonomy" id="10181"/>
    <lineage>
        <taxon>Eukaryota</taxon>
        <taxon>Metazoa</taxon>
        <taxon>Chordata</taxon>
        <taxon>Craniata</taxon>
        <taxon>Vertebrata</taxon>
        <taxon>Euteleostomi</taxon>
        <taxon>Mammalia</taxon>
        <taxon>Eutheria</taxon>
        <taxon>Euarchontoglires</taxon>
        <taxon>Glires</taxon>
        <taxon>Rodentia</taxon>
        <taxon>Hystricomorpha</taxon>
        <taxon>Bathyergidae</taxon>
        <taxon>Heterocephalus</taxon>
    </lineage>
</organism>
<feature type="chain" id="PRO_5044524274" description="Beta-defensin" evidence="6">
    <location>
        <begin position="20"/>
        <end position="67"/>
    </location>
</feature>
<dbReference type="InParanoid" id="G5BMG4"/>
<dbReference type="Bgee" id="ENSHGLG00000000054">
    <property type="expression patterns" value="Expressed in adrenal gland"/>
</dbReference>
<evidence type="ECO:0000256" key="3">
    <source>
        <dbReference type="ARBA" id="ARBA00022525"/>
    </source>
</evidence>
<dbReference type="GeneTree" id="ENSGT00390000005938"/>
<dbReference type="GO" id="GO:0042742">
    <property type="term" value="P:defense response to bacterium"/>
    <property type="evidence" value="ECO:0007669"/>
    <property type="project" value="UniProtKB-UniRule"/>
</dbReference>
<gene>
    <name evidence="11" type="primary">LOC101704254</name>
    <name evidence="8" type="ORF">GW7_14870</name>
</gene>
<reference evidence="11" key="2">
    <citation type="submission" date="2025-04" db="UniProtKB">
        <authorList>
            <consortium name="RefSeq"/>
        </authorList>
    </citation>
    <scope>IDENTIFICATION</scope>
</reference>
<keyword evidence="10" id="KW-1185">Reference proteome</keyword>
<evidence type="ECO:0000313" key="8">
    <source>
        <dbReference type="EMBL" id="EHB10475.1"/>
    </source>
</evidence>
<dbReference type="Gene3D" id="3.10.360.10">
    <property type="entry name" value="Antimicrobial Peptide, Beta-defensin 2, Chain A"/>
    <property type="match status" value="1"/>
</dbReference>
<dbReference type="GO" id="GO:0045087">
    <property type="term" value="P:innate immune response"/>
    <property type="evidence" value="ECO:0007669"/>
    <property type="project" value="InterPro"/>
</dbReference>
<evidence type="ECO:0000256" key="1">
    <source>
        <dbReference type="ARBA" id="ARBA00004613"/>
    </source>
</evidence>
<dbReference type="Pfam" id="PF13841">
    <property type="entry name" value="Defensin_beta_2"/>
    <property type="match status" value="1"/>
</dbReference>
<keyword evidence="6" id="KW-0044">Antibiotic</keyword>
<evidence type="ECO:0000259" key="7">
    <source>
        <dbReference type="Pfam" id="PF13841"/>
    </source>
</evidence>
<keyword evidence="6" id="KW-0929">Antimicrobial</keyword>
<name>G5BMG4_HETGA</name>
<dbReference type="Proteomes" id="UP000006813">
    <property type="component" value="Unassembled WGS sequence"/>
</dbReference>
<keyword evidence="3 6" id="KW-0964">Secreted</keyword>
<comment type="subcellular location">
    <subcellularLocation>
        <location evidence="1 6">Secreted</location>
    </subcellularLocation>
</comment>